<protein>
    <submittedName>
        <fullName evidence="1">Uncharacterized protein</fullName>
    </submittedName>
</protein>
<gene>
    <name evidence="1" type="ORF">PXEA_LOCUS9355</name>
</gene>
<evidence type="ECO:0000313" key="1">
    <source>
        <dbReference type="EMBL" id="VEL15915.1"/>
    </source>
</evidence>
<name>A0A3S4ZZM4_9PLAT</name>
<accession>A0A3S4ZZM4</accession>
<organism evidence="1 2">
    <name type="scientific">Protopolystoma xenopodis</name>
    <dbReference type="NCBI Taxonomy" id="117903"/>
    <lineage>
        <taxon>Eukaryota</taxon>
        <taxon>Metazoa</taxon>
        <taxon>Spiralia</taxon>
        <taxon>Lophotrochozoa</taxon>
        <taxon>Platyhelminthes</taxon>
        <taxon>Monogenea</taxon>
        <taxon>Polyopisthocotylea</taxon>
        <taxon>Polystomatidea</taxon>
        <taxon>Polystomatidae</taxon>
        <taxon>Protopolystoma</taxon>
    </lineage>
</organism>
<dbReference type="Proteomes" id="UP000784294">
    <property type="component" value="Unassembled WGS sequence"/>
</dbReference>
<reference evidence="1" key="1">
    <citation type="submission" date="2018-11" db="EMBL/GenBank/DDBJ databases">
        <authorList>
            <consortium name="Pathogen Informatics"/>
        </authorList>
    </citation>
    <scope>NUCLEOTIDE SEQUENCE</scope>
</reference>
<evidence type="ECO:0000313" key="2">
    <source>
        <dbReference type="Proteomes" id="UP000784294"/>
    </source>
</evidence>
<proteinExistence type="predicted"/>
<keyword evidence="2" id="KW-1185">Reference proteome</keyword>
<dbReference type="EMBL" id="CAAALY010026408">
    <property type="protein sequence ID" value="VEL15915.1"/>
    <property type="molecule type" value="Genomic_DNA"/>
</dbReference>
<comment type="caution">
    <text evidence="1">The sequence shown here is derived from an EMBL/GenBank/DDBJ whole genome shotgun (WGS) entry which is preliminary data.</text>
</comment>
<sequence length="135" mass="14803">MCIIENPIYTCDIWRSCEKTASPSAREYSSCHVRNESKPASGSFGALHQSRLPGHSKLTLERSATAPFYPGLRSFRLFQGEFPYQLNFFHSATHNLPTGTALAPALLISLFLFPNPAHAPSLATSTDAFFLIGSP</sequence>
<dbReference type="AlphaFoldDB" id="A0A3S4ZZM4"/>